<proteinExistence type="predicted"/>
<sequence length="167" mass="18245">MTAAADLDAGRAAIFRGVTVPEDEEDARKREEQDSLLREPAATGVLSFILQLAEVHVRLTAIVADRDVPRRIRSNAKTAIEDVHQLVTGVGERRLALEEVLGLLRAIRSRLRPAHRRLTPAPSDAPASLAATPEAVTEVMGILERLMAQAPRLFEPHFGGVVLQPVR</sequence>
<keyword evidence="2" id="KW-1185">Reference proteome</keyword>
<protein>
    <submittedName>
        <fullName evidence="1">Uncharacterized protein</fullName>
    </submittedName>
</protein>
<comment type="caution">
    <text evidence="1">The sequence shown here is derived from an EMBL/GenBank/DDBJ whole genome shotgun (WGS) entry which is preliminary data.</text>
</comment>
<name>A0A919EEZ0_9ACTN</name>
<accession>A0A919EEZ0</accession>
<dbReference type="EMBL" id="BNBD01000010">
    <property type="protein sequence ID" value="GHF58719.1"/>
    <property type="molecule type" value="Genomic_DNA"/>
</dbReference>
<dbReference type="Proteomes" id="UP000638313">
    <property type="component" value="Unassembled WGS sequence"/>
</dbReference>
<evidence type="ECO:0000313" key="2">
    <source>
        <dbReference type="Proteomes" id="UP000638313"/>
    </source>
</evidence>
<organism evidence="1 2">
    <name type="scientific">Streptomyces mashuensis</name>
    <dbReference type="NCBI Taxonomy" id="33904"/>
    <lineage>
        <taxon>Bacteria</taxon>
        <taxon>Bacillati</taxon>
        <taxon>Actinomycetota</taxon>
        <taxon>Actinomycetes</taxon>
        <taxon>Kitasatosporales</taxon>
        <taxon>Streptomycetaceae</taxon>
        <taxon>Streptomyces</taxon>
    </lineage>
</organism>
<evidence type="ECO:0000313" key="1">
    <source>
        <dbReference type="EMBL" id="GHF58719.1"/>
    </source>
</evidence>
<reference evidence="1" key="1">
    <citation type="journal article" date="2014" name="Int. J. Syst. Evol. Microbiol.">
        <title>Complete genome sequence of Corynebacterium casei LMG S-19264T (=DSM 44701T), isolated from a smear-ripened cheese.</title>
        <authorList>
            <consortium name="US DOE Joint Genome Institute (JGI-PGF)"/>
            <person name="Walter F."/>
            <person name="Albersmeier A."/>
            <person name="Kalinowski J."/>
            <person name="Ruckert C."/>
        </authorList>
    </citation>
    <scope>NUCLEOTIDE SEQUENCE</scope>
    <source>
        <strain evidence="1">JCM 4059</strain>
    </source>
</reference>
<reference evidence="1" key="2">
    <citation type="submission" date="2020-09" db="EMBL/GenBank/DDBJ databases">
        <authorList>
            <person name="Sun Q."/>
            <person name="Ohkuma M."/>
        </authorList>
    </citation>
    <scope>NUCLEOTIDE SEQUENCE</scope>
    <source>
        <strain evidence="1">JCM 4059</strain>
    </source>
</reference>
<gene>
    <name evidence="1" type="ORF">GCM10010218_45050</name>
</gene>
<dbReference type="AlphaFoldDB" id="A0A919EEZ0"/>